<proteinExistence type="predicted"/>
<dbReference type="AlphaFoldDB" id="A0A1H1I1B1"/>
<dbReference type="OrthoDB" id="167850at2157"/>
<dbReference type="RefSeq" id="WP_139169314.1">
    <property type="nucleotide sequence ID" value="NZ_FNLC01000003.1"/>
</dbReference>
<dbReference type="EMBL" id="FNLC01000003">
    <property type="protein sequence ID" value="SDR31452.1"/>
    <property type="molecule type" value="Genomic_DNA"/>
</dbReference>
<dbReference type="Proteomes" id="UP000198848">
    <property type="component" value="Unassembled WGS sequence"/>
</dbReference>
<name>A0A1H1I1B1_NATTX</name>
<accession>A0A1H1I1B1</accession>
<keyword evidence="2" id="KW-1185">Reference proteome</keyword>
<dbReference type="InterPro" id="IPR006311">
    <property type="entry name" value="TAT_signal"/>
</dbReference>
<gene>
    <name evidence="1" type="ORF">SAMN04489842_3226</name>
</gene>
<dbReference type="PROSITE" id="PS51257">
    <property type="entry name" value="PROKAR_LIPOPROTEIN"/>
    <property type="match status" value="1"/>
</dbReference>
<evidence type="ECO:0000313" key="2">
    <source>
        <dbReference type="Proteomes" id="UP000198848"/>
    </source>
</evidence>
<reference evidence="2" key="1">
    <citation type="submission" date="2016-10" db="EMBL/GenBank/DDBJ databases">
        <authorList>
            <person name="Varghese N."/>
            <person name="Submissions S."/>
        </authorList>
    </citation>
    <scope>NUCLEOTIDE SEQUENCE [LARGE SCALE GENOMIC DNA]</scope>
    <source>
        <strain evidence="2">DSM 24767</strain>
    </source>
</reference>
<dbReference type="PROSITE" id="PS51318">
    <property type="entry name" value="TAT"/>
    <property type="match status" value="1"/>
</dbReference>
<evidence type="ECO:0000313" key="1">
    <source>
        <dbReference type="EMBL" id="SDR31452.1"/>
    </source>
</evidence>
<sequence>MTRITRRRALQFGSVTLGAVVAGCSSLGVGAAESTRLTGIRIKNRDPTSRAVHVLILDGDDPVYWGSEVADAYSVGEDRRDEADFEGVPTELGTHVLYAWRDDQPRDEWERFDFGDYEPSCGQLVIGIGYTDDDQGELTIMTADECPRDDHER</sequence>
<dbReference type="STRING" id="1095778.SAMN04489842_3226"/>
<protein>
    <submittedName>
        <fullName evidence="1">Uncharacterized protein</fullName>
    </submittedName>
</protein>
<organism evidence="1 2">
    <name type="scientific">Natronobacterium texcoconense</name>
    <dbReference type="NCBI Taxonomy" id="1095778"/>
    <lineage>
        <taxon>Archaea</taxon>
        <taxon>Methanobacteriati</taxon>
        <taxon>Methanobacteriota</taxon>
        <taxon>Stenosarchaea group</taxon>
        <taxon>Halobacteria</taxon>
        <taxon>Halobacteriales</taxon>
        <taxon>Natrialbaceae</taxon>
        <taxon>Natronobacterium</taxon>
    </lineage>
</organism>